<dbReference type="AlphaFoldDB" id="A0A1I8C2I9"/>
<dbReference type="WBParaSite" id="MhA1_Contig913.frz3.gene2">
    <property type="protein sequence ID" value="MhA1_Contig913.frz3.gene2"/>
    <property type="gene ID" value="MhA1_Contig913.frz3.gene2"/>
</dbReference>
<sequence>MENPSQIRSNVLQGVSTAVLGQLQNKSAMRKVVKRIRLQQQEAPRNPAAKPPRNPYFKLLSANNLLRSIKFLSFATKWPSTMWSRQSGPRQSVRVRV</sequence>
<accession>A0A1I8C2I9</accession>
<evidence type="ECO:0000313" key="2">
    <source>
        <dbReference type="WBParaSite" id="MhA1_Contig913.frz3.gene2"/>
    </source>
</evidence>
<organism evidence="1 2">
    <name type="scientific">Meloidogyne hapla</name>
    <name type="common">Root-knot nematode worm</name>
    <dbReference type="NCBI Taxonomy" id="6305"/>
    <lineage>
        <taxon>Eukaryota</taxon>
        <taxon>Metazoa</taxon>
        <taxon>Ecdysozoa</taxon>
        <taxon>Nematoda</taxon>
        <taxon>Chromadorea</taxon>
        <taxon>Rhabditida</taxon>
        <taxon>Tylenchina</taxon>
        <taxon>Tylenchomorpha</taxon>
        <taxon>Tylenchoidea</taxon>
        <taxon>Meloidogynidae</taxon>
        <taxon>Meloidogyninae</taxon>
        <taxon>Meloidogyne</taxon>
    </lineage>
</organism>
<reference evidence="2" key="1">
    <citation type="submission" date="2016-11" db="UniProtKB">
        <authorList>
            <consortium name="WormBaseParasite"/>
        </authorList>
    </citation>
    <scope>IDENTIFICATION</scope>
</reference>
<proteinExistence type="predicted"/>
<dbReference type="Proteomes" id="UP000095281">
    <property type="component" value="Unplaced"/>
</dbReference>
<evidence type="ECO:0000313" key="1">
    <source>
        <dbReference type="Proteomes" id="UP000095281"/>
    </source>
</evidence>
<name>A0A1I8C2I9_MELHA</name>
<protein>
    <submittedName>
        <fullName evidence="2">Small capsomere-interacting protein</fullName>
    </submittedName>
</protein>
<keyword evidence="1" id="KW-1185">Reference proteome</keyword>